<evidence type="ECO:0000313" key="10">
    <source>
        <dbReference type="Proteomes" id="UP000460298"/>
    </source>
</evidence>
<dbReference type="SUPFAM" id="SSF52374">
    <property type="entry name" value="Nucleotidylyl transferase"/>
    <property type="match status" value="1"/>
</dbReference>
<evidence type="ECO:0000256" key="7">
    <source>
        <dbReference type="RuleBase" id="RU363037"/>
    </source>
</evidence>
<dbReference type="PANTHER" id="PTHR43311:SF1">
    <property type="entry name" value="GLUTAMYL-Q TRNA(ASP) SYNTHETASE"/>
    <property type="match status" value="1"/>
</dbReference>
<gene>
    <name evidence="9" type="ORF">F9K24_00560</name>
</gene>
<evidence type="ECO:0000256" key="6">
    <source>
        <dbReference type="ARBA" id="ARBA00023146"/>
    </source>
</evidence>
<dbReference type="Pfam" id="PF00749">
    <property type="entry name" value="tRNA-synt_1c"/>
    <property type="match status" value="1"/>
</dbReference>
<dbReference type="InterPro" id="IPR014729">
    <property type="entry name" value="Rossmann-like_a/b/a_fold"/>
</dbReference>
<evidence type="ECO:0000256" key="2">
    <source>
        <dbReference type="ARBA" id="ARBA00022723"/>
    </source>
</evidence>
<comment type="similarity">
    <text evidence="7">Belongs to the class-I aminoacyl-tRNA synthetase family.</text>
</comment>
<evidence type="ECO:0000259" key="8">
    <source>
        <dbReference type="Pfam" id="PF00749"/>
    </source>
</evidence>
<keyword evidence="7" id="KW-0648">Protein biosynthesis</keyword>
<feature type="domain" description="Glutamyl/glutaminyl-tRNA synthetase class Ib catalytic" evidence="8">
    <location>
        <begin position="2"/>
        <end position="299"/>
    </location>
</feature>
<reference evidence="9 10" key="1">
    <citation type="submission" date="2019-10" db="EMBL/GenBank/DDBJ databases">
        <title>Extracellular Electron Transfer in a Candidatus Methanoperedens spp. Enrichment Culture.</title>
        <authorList>
            <person name="Berger S."/>
            <person name="Rangel Shaw D."/>
            <person name="Berben T."/>
            <person name="In 'T Zandt M."/>
            <person name="Frank J."/>
            <person name="Reimann J."/>
            <person name="Jetten M.S.M."/>
            <person name="Welte C.U."/>
        </authorList>
    </citation>
    <scope>NUCLEOTIDE SEQUENCE [LARGE SCALE GENOMIC DNA]</scope>
    <source>
        <strain evidence="9">SB12</strain>
    </source>
</reference>
<keyword evidence="6 7" id="KW-0030">Aminoacyl-tRNA synthetase</keyword>
<keyword evidence="2" id="KW-0479">Metal-binding</keyword>
<dbReference type="PRINTS" id="PR00987">
    <property type="entry name" value="TRNASYNTHGLU"/>
</dbReference>
<dbReference type="InterPro" id="IPR049940">
    <property type="entry name" value="GluQ/Sye"/>
</dbReference>
<dbReference type="GO" id="GO:0005829">
    <property type="term" value="C:cytosol"/>
    <property type="evidence" value="ECO:0007669"/>
    <property type="project" value="TreeGrafter"/>
</dbReference>
<dbReference type="EMBL" id="WBUI01000001">
    <property type="protein sequence ID" value="KAB2935253.1"/>
    <property type="molecule type" value="Genomic_DNA"/>
</dbReference>
<dbReference type="PANTHER" id="PTHR43311">
    <property type="entry name" value="GLUTAMATE--TRNA LIGASE"/>
    <property type="match status" value="1"/>
</dbReference>
<dbReference type="GO" id="GO:0006424">
    <property type="term" value="P:glutamyl-tRNA aminoacylation"/>
    <property type="evidence" value="ECO:0007669"/>
    <property type="project" value="TreeGrafter"/>
</dbReference>
<dbReference type="AlphaFoldDB" id="A0A833LYU3"/>
<sequence>MKLRTRLAPSPTGEMHTGHLLHLIHVFGIARKRSADIVYRMEDHDRLRCRPEFAEQWKSDLRWLGFTTGNETWSVQSEHVERYTQLLERLRDAGLVYACSCSRKMIEERRAATRLSGSGSGAGSETASGAGYDGFCRDRGLPFSDQNGVRLRLSAESQGFVDLRLGEQTCVADHADPLLRDNRGLFTYQFCVVADDIIEDVNLIIRGEDLLESTAQQLQMRRLFAPLLGKELQDVVFYHHPLLYDESGRKLSKTHQSLHLRAMRAAGEKRPEQLLGHAARLAGLTTSEILHADECVKLFQNINL</sequence>
<dbReference type="InterPro" id="IPR000924">
    <property type="entry name" value="Glu/Gln-tRNA-synth"/>
</dbReference>
<evidence type="ECO:0000313" key="9">
    <source>
        <dbReference type="EMBL" id="KAB2935253.1"/>
    </source>
</evidence>
<dbReference type="Proteomes" id="UP000460298">
    <property type="component" value="Unassembled WGS sequence"/>
</dbReference>
<evidence type="ECO:0000256" key="1">
    <source>
        <dbReference type="ARBA" id="ARBA00022598"/>
    </source>
</evidence>
<accession>A0A833LYU3</accession>
<name>A0A833LYU3_9LEPT</name>
<keyword evidence="5 7" id="KW-0067">ATP-binding</keyword>
<organism evidence="9 10">
    <name type="scientific">Leptonema illini</name>
    <dbReference type="NCBI Taxonomy" id="183"/>
    <lineage>
        <taxon>Bacteria</taxon>
        <taxon>Pseudomonadati</taxon>
        <taxon>Spirochaetota</taxon>
        <taxon>Spirochaetia</taxon>
        <taxon>Leptospirales</taxon>
        <taxon>Leptospiraceae</taxon>
        <taxon>Leptonema</taxon>
    </lineage>
</organism>
<keyword evidence="3 7" id="KW-0547">Nucleotide-binding</keyword>
<dbReference type="Gene3D" id="3.40.50.620">
    <property type="entry name" value="HUPs"/>
    <property type="match status" value="1"/>
</dbReference>
<keyword evidence="4" id="KW-0862">Zinc</keyword>
<dbReference type="GO" id="GO:0005524">
    <property type="term" value="F:ATP binding"/>
    <property type="evidence" value="ECO:0007669"/>
    <property type="project" value="UniProtKB-KW"/>
</dbReference>
<keyword evidence="1 7" id="KW-0436">Ligase</keyword>
<comment type="caution">
    <text evidence="9">The sequence shown here is derived from an EMBL/GenBank/DDBJ whole genome shotgun (WGS) entry which is preliminary data.</text>
</comment>
<proteinExistence type="inferred from homology"/>
<evidence type="ECO:0000256" key="5">
    <source>
        <dbReference type="ARBA" id="ARBA00022840"/>
    </source>
</evidence>
<dbReference type="InterPro" id="IPR020058">
    <property type="entry name" value="Glu/Gln-tRNA-synth_Ib_cat-dom"/>
</dbReference>
<dbReference type="GO" id="GO:0004818">
    <property type="term" value="F:glutamate-tRNA ligase activity"/>
    <property type="evidence" value="ECO:0007669"/>
    <property type="project" value="TreeGrafter"/>
</dbReference>
<evidence type="ECO:0000256" key="4">
    <source>
        <dbReference type="ARBA" id="ARBA00022833"/>
    </source>
</evidence>
<evidence type="ECO:0000256" key="3">
    <source>
        <dbReference type="ARBA" id="ARBA00022741"/>
    </source>
</evidence>
<protein>
    <recommendedName>
        <fullName evidence="8">Glutamyl/glutaminyl-tRNA synthetase class Ib catalytic domain-containing protein</fullName>
    </recommendedName>
</protein>